<dbReference type="InterPro" id="IPR027434">
    <property type="entry name" value="Homing_endonucl"/>
</dbReference>
<dbReference type="SUPFAM" id="SSF55608">
    <property type="entry name" value="Homing endonucleases"/>
    <property type="match status" value="1"/>
</dbReference>
<protein>
    <submittedName>
        <fullName evidence="1">Uncharacterized protein</fullName>
    </submittedName>
</protein>
<dbReference type="Gene3D" id="3.10.28.10">
    <property type="entry name" value="Homing endonucleases"/>
    <property type="match status" value="1"/>
</dbReference>
<proteinExistence type="predicted"/>
<dbReference type="RefSeq" id="YP_005352669.1">
    <property type="nucleotide sequence ID" value="NC_016985.1"/>
</dbReference>
<dbReference type="AlphaFoldDB" id="H9EBC8"/>
<dbReference type="EMBL" id="JQ693395">
    <property type="protein sequence ID" value="AFD04110.1"/>
    <property type="molecule type" value="Genomic_DNA"/>
</dbReference>
<keyword evidence="1" id="KW-0496">Mitochondrion</keyword>
<dbReference type="GeneID" id="11934925"/>
<gene>
    <name evidence="1" type="primary">orf107</name>
</gene>
<name>H9EBC8_9GLOM</name>
<evidence type="ECO:0000313" key="1">
    <source>
        <dbReference type="EMBL" id="AFD04110.1"/>
    </source>
</evidence>
<sequence length="107" mass="11927">MGSYLGVWPPGLQGAPGFRGRPPPLPPAPIGLVFTSVMRASTAMAPQLLGRLIGLILGDGYIGRTRPTWNAIFPFQLSLKRFPYFWQVFSLLCHFCQSFAWYAKEQP</sequence>
<reference evidence="1" key="1">
    <citation type="journal article" date="2012" name="Mol. Biol. Evol.">
        <title>Group I Intron-Mediated Trans-splicing in Mitochondria of Gigaspora rosea and a Robust Phylogenetic Affiliation of Arbuscular Mycorrhizal Fungi with Mortierellales.</title>
        <authorList>
            <person name="Nadimi M."/>
            <person name="Beaudet D."/>
            <person name="Forget L."/>
            <person name="Hijri M."/>
            <person name="Lang B.F."/>
        </authorList>
    </citation>
    <scope>NUCLEOTIDE SEQUENCE</scope>
    <source>
        <strain evidence="1">DAOM 194757</strain>
    </source>
</reference>
<geneLocation type="mitochondrion" evidence="1"/>
<organism evidence="1">
    <name type="scientific">Gigaspora rosea</name>
    <dbReference type="NCBI Taxonomy" id="44941"/>
    <lineage>
        <taxon>Eukaryota</taxon>
        <taxon>Fungi</taxon>
        <taxon>Fungi incertae sedis</taxon>
        <taxon>Mucoromycota</taxon>
        <taxon>Glomeromycotina</taxon>
        <taxon>Glomeromycetes</taxon>
        <taxon>Diversisporales</taxon>
        <taxon>Gigasporaceae</taxon>
        <taxon>Gigaspora</taxon>
    </lineage>
</organism>
<accession>H9EBC8</accession>